<keyword evidence="1" id="KW-0175">Coiled coil</keyword>
<name>S3IIA4_9HYPH</name>
<organism evidence="2 3">
    <name type="scientific">Rhizobium grahamii CCGE 502</name>
    <dbReference type="NCBI Taxonomy" id="990285"/>
    <lineage>
        <taxon>Bacteria</taxon>
        <taxon>Pseudomonadati</taxon>
        <taxon>Pseudomonadota</taxon>
        <taxon>Alphaproteobacteria</taxon>
        <taxon>Hyphomicrobiales</taxon>
        <taxon>Rhizobiaceae</taxon>
        <taxon>Rhizobium/Agrobacterium group</taxon>
        <taxon>Rhizobium</taxon>
    </lineage>
</organism>
<evidence type="ECO:0000256" key="1">
    <source>
        <dbReference type="SAM" id="Coils"/>
    </source>
</evidence>
<dbReference type="RefSeq" id="WP_016553885.1">
    <property type="nucleotide sequence ID" value="NZ_AEYE02000011.1"/>
</dbReference>
<comment type="caution">
    <text evidence="2">The sequence shown here is derived from an EMBL/GenBank/DDBJ whole genome shotgun (WGS) entry which is preliminary data.</text>
</comment>
<evidence type="ECO:0000313" key="3">
    <source>
        <dbReference type="Proteomes" id="UP000014411"/>
    </source>
</evidence>
<dbReference type="STRING" id="990285.RGCCGE502_09235"/>
<dbReference type="Proteomes" id="UP000014411">
    <property type="component" value="Unassembled WGS sequence"/>
</dbReference>
<protein>
    <submittedName>
        <fullName evidence="2">Uncharacterized protein</fullName>
    </submittedName>
</protein>
<dbReference type="HOGENOM" id="CLU_1915389_0_0_5"/>
<accession>S3IIA4</accession>
<dbReference type="EMBL" id="AEYE02000011">
    <property type="protein sequence ID" value="EPE98598.1"/>
    <property type="molecule type" value="Genomic_DNA"/>
</dbReference>
<dbReference type="AlphaFoldDB" id="S3IIA4"/>
<evidence type="ECO:0000313" key="2">
    <source>
        <dbReference type="EMBL" id="EPE98598.1"/>
    </source>
</evidence>
<dbReference type="eggNOG" id="ENOG50313FH">
    <property type="taxonomic scope" value="Bacteria"/>
</dbReference>
<proteinExistence type="predicted"/>
<reference evidence="2 3" key="1">
    <citation type="journal article" date="2012" name="J. Bacteriol.">
        <title>Genome sequence of Rhizobium grahamii CCGE502, a broad-host-range symbiont with low nodulation competitiveness in Phaseolus vulgaris.</title>
        <authorList>
            <person name="Althabegoiti M.J."/>
            <person name="Lozano L."/>
            <person name="Torres-Tejerizo G."/>
            <person name="Ormeno-Orrillo E."/>
            <person name="Rogel M.A."/>
            <person name="Gonzalez V."/>
            <person name="Martinez-Romero E."/>
        </authorList>
    </citation>
    <scope>NUCLEOTIDE SEQUENCE [LARGE SCALE GENOMIC DNA]</scope>
    <source>
        <strain evidence="2 3">CCGE 502</strain>
    </source>
</reference>
<keyword evidence="3" id="KW-1185">Reference proteome</keyword>
<gene>
    <name evidence="2" type="ORF">RGCCGE502_09235</name>
</gene>
<sequence>MSRRIRTAEQSARRETAIAKEAILTAVADGTAPRDPRARGDHYRRHLTDAHRTIGILQNRIAELEAEKAKIKRQAEYDLSLCVTRREAEEGRLGAFRLAKGLAVNLAEPDDVPNHLSEAIWNLPDPKPKWSR</sequence>
<feature type="coiled-coil region" evidence="1">
    <location>
        <begin position="47"/>
        <end position="74"/>
    </location>
</feature>